<dbReference type="PROSITE" id="PS51318">
    <property type="entry name" value="TAT"/>
    <property type="match status" value="1"/>
</dbReference>
<evidence type="ECO:0008006" key="4">
    <source>
        <dbReference type="Google" id="ProtNLM"/>
    </source>
</evidence>
<reference evidence="3" key="1">
    <citation type="submission" date="2016-10" db="EMBL/GenBank/DDBJ databases">
        <authorList>
            <person name="Varghese N."/>
            <person name="Submissions S."/>
        </authorList>
    </citation>
    <scope>NUCLEOTIDE SEQUENCE [LARGE SCALE GENOMIC DNA]</scope>
    <source>
        <strain evidence="3">CGMCC 4.3568</strain>
    </source>
</reference>
<dbReference type="AlphaFoldDB" id="A0A1I0VVY0"/>
<organism evidence="2 3">
    <name type="scientific">Amycolatopsis marina</name>
    <dbReference type="NCBI Taxonomy" id="490629"/>
    <lineage>
        <taxon>Bacteria</taxon>
        <taxon>Bacillati</taxon>
        <taxon>Actinomycetota</taxon>
        <taxon>Actinomycetes</taxon>
        <taxon>Pseudonocardiales</taxon>
        <taxon>Pseudonocardiaceae</taxon>
        <taxon>Amycolatopsis</taxon>
    </lineage>
</organism>
<sequence length="688" mass="74031">MPPLPQHLLPIQPVHAGGRAAVTCKYRCGDACFHEPSNPTGNPYFGEVVDQVMSRRGALRAAAVVTFAAGALGAGGLARPAGAAAATAPPDGPAPGTNFQRVEPNTLDAVVVPKGYEQAVVIRWGDPVLPGAPDFDFDNQTAAAQERQFGFNNDFAALLPIDHLGLAALLVTNHEYTTEEFMFRGYDEANPTEEQVRIAWAAHGLSVLLVTRNWNSGAYRPRTSGFNRRITARTPFVVAGPAAGSDLLKTPDDPTGTRVLGTLNNCAGGVTPWGTILSGEENFNQYFANADQVADPEVRARLARYGMSGTETGRKWERFDSRFDLTEQPNEANRFGWIIEVDPRDPRSSPIKHTALGRFKHEGATIRVADDGRVVAYSGDDEAFEYVYKFISSRKMKKGASRSARRHNMTLLDEGTLYVGRFTGDSPGEIDGSGTLPADGEFDGTGEWLPLASGDRSFVPGMTAEEVYVFTREAADRVGGTKMDRPEDIQPHPRTGRVYFALTKNSARGKEGFPAADEANPRTGNKHGQVVELEEERGNALATTFHWRLLLVCGDPNSPDTYFAGFPKDQVSPISSPDNVAFDHHGNLWVSTDSAGALGINDGLYAVPLEGSRRGDLKLFLTVPRGGETCGPVIGDKVVTVCVQHPGEVDGASADNPASNWPDGGDNRPRPSVVAVWKPGRHGLASIG</sequence>
<dbReference type="Pfam" id="PF05787">
    <property type="entry name" value="PhoX"/>
    <property type="match status" value="1"/>
</dbReference>
<dbReference type="InterPro" id="IPR006311">
    <property type="entry name" value="TAT_signal"/>
</dbReference>
<proteinExistence type="predicted"/>
<dbReference type="EMBL" id="FOKG01000001">
    <property type="protein sequence ID" value="SFA80050.1"/>
    <property type="molecule type" value="Genomic_DNA"/>
</dbReference>
<dbReference type="SUPFAM" id="SSF63829">
    <property type="entry name" value="Calcium-dependent phosphotriesterase"/>
    <property type="match status" value="1"/>
</dbReference>
<protein>
    <recommendedName>
        <fullName evidence="4">Phosphatase</fullName>
    </recommendedName>
</protein>
<dbReference type="InterPro" id="IPR008557">
    <property type="entry name" value="PhoX"/>
</dbReference>
<gene>
    <name evidence="2" type="ORF">SAMN05216266_101509</name>
</gene>
<evidence type="ECO:0000256" key="1">
    <source>
        <dbReference type="SAM" id="MobiDB-lite"/>
    </source>
</evidence>
<name>A0A1I0VVY0_9PSEU</name>
<dbReference type="PANTHER" id="PTHR35399">
    <property type="entry name" value="SLR8030 PROTEIN"/>
    <property type="match status" value="1"/>
</dbReference>
<evidence type="ECO:0000313" key="3">
    <source>
        <dbReference type="Proteomes" id="UP000243799"/>
    </source>
</evidence>
<evidence type="ECO:0000313" key="2">
    <source>
        <dbReference type="EMBL" id="SFA80050.1"/>
    </source>
</evidence>
<dbReference type="PANTHER" id="PTHR35399:SF2">
    <property type="entry name" value="DUF839 DOMAIN-CONTAINING PROTEIN"/>
    <property type="match status" value="1"/>
</dbReference>
<accession>A0A1I0VVY0</accession>
<keyword evidence="3" id="KW-1185">Reference proteome</keyword>
<dbReference type="Proteomes" id="UP000243799">
    <property type="component" value="Unassembled WGS sequence"/>
</dbReference>
<dbReference type="STRING" id="490629.SAMN05216266_101509"/>
<feature type="region of interest" description="Disordered" evidence="1">
    <location>
        <begin position="648"/>
        <end position="669"/>
    </location>
</feature>